<dbReference type="GO" id="GO:0000729">
    <property type="term" value="P:DNA double-strand break processing"/>
    <property type="evidence" value="ECO:0007669"/>
    <property type="project" value="TreeGrafter"/>
</dbReference>
<dbReference type="GO" id="GO:0006303">
    <property type="term" value="P:double-strand break repair via nonhomologous end joining"/>
    <property type="evidence" value="ECO:0007669"/>
    <property type="project" value="TreeGrafter"/>
</dbReference>
<dbReference type="InterPro" id="IPR036388">
    <property type="entry name" value="WH-like_DNA-bd_sf"/>
</dbReference>
<feature type="non-terminal residue" evidence="1">
    <location>
        <position position="1"/>
    </location>
</feature>
<dbReference type="GO" id="GO:0015074">
    <property type="term" value="P:DNA integration"/>
    <property type="evidence" value="ECO:0007669"/>
    <property type="project" value="TreeGrafter"/>
</dbReference>
<organism evidence="2">
    <name type="scientific">Harpegnathos saltator</name>
    <name type="common">Jerdon's jumping ant</name>
    <dbReference type="NCBI Taxonomy" id="610380"/>
    <lineage>
        <taxon>Eukaryota</taxon>
        <taxon>Metazoa</taxon>
        <taxon>Ecdysozoa</taxon>
        <taxon>Arthropoda</taxon>
        <taxon>Hexapoda</taxon>
        <taxon>Insecta</taxon>
        <taxon>Pterygota</taxon>
        <taxon>Neoptera</taxon>
        <taxon>Endopterygota</taxon>
        <taxon>Hymenoptera</taxon>
        <taxon>Apocrita</taxon>
        <taxon>Aculeata</taxon>
        <taxon>Formicoidea</taxon>
        <taxon>Formicidae</taxon>
        <taxon>Ponerinae</taxon>
        <taxon>Ponerini</taxon>
        <taxon>Harpegnathos</taxon>
    </lineage>
</organism>
<dbReference type="Proteomes" id="UP000008237">
    <property type="component" value="Unassembled WGS sequence"/>
</dbReference>
<keyword evidence="2" id="KW-1185">Reference proteome</keyword>
<dbReference type="GO" id="GO:0005634">
    <property type="term" value="C:nucleus"/>
    <property type="evidence" value="ECO:0007669"/>
    <property type="project" value="TreeGrafter"/>
</dbReference>
<dbReference type="InParanoid" id="E2B3M3"/>
<protein>
    <submittedName>
        <fullName evidence="1">Histone-lysine N-methyltransferase SETMAR</fullName>
    </submittedName>
</protein>
<dbReference type="GO" id="GO:0000793">
    <property type="term" value="C:condensed chromosome"/>
    <property type="evidence" value="ECO:0007669"/>
    <property type="project" value="TreeGrafter"/>
</dbReference>
<dbReference type="GO" id="GO:0044774">
    <property type="term" value="P:mitotic DNA integrity checkpoint signaling"/>
    <property type="evidence" value="ECO:0007669"/>
    <property type="project" value="TreeGrafter"/>
</dbReference>
<dbReference type="PANTHER" id="PTHR46060:SF2">
    <property type="entry name" value="HISTONE-LYSINE N-METHYLTRANSFERASE SETMAR"/>
    <property type="match status" value="1"/>
</dbReference>
<dbReference type="GO" id="GO:0000014">
    <property type="term" value="F:single-stranded DNA endodeoxyribonuclease activity"/>
    <property type="evidence" value="ECO:0007669"/>
    <property type="project" value="TreeGrafter"/>
</dbReference>
<dbReference type="OMA" id="CEYWFGR"/>
<dbReference type="GO" id="GO:0003690">
    <property type="term" value="F:double-stranded DNA binding"/>
    <property type="evidence" value="ECO:0007669"/>
    <property type="project" value="TreeGrafter"/>
</dbReference>
<keyword evidence="1" id="KW-0489">Methyltransferase</keyword>
<dbReference type="AlphaFoldDB" id="E2B3M3"/>
<dbReference type="GO" id="GO:0031297">
    <property type="term" value="P:replication fork processing"/>
    <property type="evidence" value="ECO:0007669"/>
    <property type="project" value="TreeGrafter"/>
</dbReference>
<dbReference type="GO" id="GO:0032259">
    <property type="term" value="P:methylation"/>
    <property type="evidence" value="ECO:0007669"/>
    <property type="project" value="UniProtKB-KW"/>
</dbReference>
<gene>
    <name evidence="1" type="ORF">EAI_01025</name>
</gene>
<dbReference type="Gene3D" id="1.10.10.10">
    <property type="entry name" value="Winged helix-like DNA-binding domain superfamily/Winged helix DNA-binding domain"/>
    <property type="match status" value="1"/>
</dbReference>
<sequence length="72" mass="8293">KTCEYWFGRFKSEDFNVNDKDRSGQPRELENADLQALLDEDPAQSTSELTTALNVNRTIVTKRLHDTGKIHK</sequence>
<evidence type="ECO:0000313" key="1">
    <source>
        <dbReference type="EMBL" id="EFN89709.1"/>
    </source>
</evidence>
<dbReference type="GO" id="GO:0046975">
    <property type="term" value="F:histone H3K36 methyltransferase activity"/>
    <property type="evidence" value="ECO:0007669"/>
    <property type="project" value="TreeGrafter"/>
</dbReference>
<reference evidence="1 2" key="1">
    <citation type="journal article" date="2010" name="Science">
        <title>Genomic comparison of the ants Camponotus floridanus and Harpegnathos saltator.</title>
        <authorList>
            <person name="Bonasio R."/>
            <person name="Zhang G."/>
            <person name="Ye C."/>
            <person name="Mutti N.S."/>
            <person name="Fang X."/>
            <person name="Qin N."/>
            <person name="Donahue G."/>
            <person name="Yang P."/>
            <person name="Li Q."/>
            <person name="Li C."/>
            <person name="Zhang P."/>
            <person name="Huang Z."/>
            <person name="Berger S.L."/>
            <person name="Reinberg D."/>
            <person name="Wang J."/>
            <person name="Liebig J."/>
        </authorList>
    </citation>
    <scope>NUCLEOTIDE SEQUENCE [LARGE SCALE GENOMIC DNA]</scope>
    <source>
        <strain evidence="1 2">R22 G/1</strain>
    </source>
</reference>
<dbReference type="GO" id="GO:0035861">
    <property type="term" value="C:site of double-strand break"/>
    <property type="evidence" value="ECO:0007669"/>
    <property type="project" value="TreeGrafter"/>
</dbReference>
<dbReference type="GO" id="GO:0003697">
    <property type="term" value="F:single-stranded DNA binding"/>
    <property type="evidence" value="ECO:0007669"/>
    <property type="project" value="TreeGrafter"/>
</dbReference>
<dbReference type="PANTHER" id="PTHR46060">
    <property type="entry name" value="MARINER MOS1 TRANSPOSASE-LIKE PROTEIN"/>
    <property type="match status" value="1"/>
</dbReference>
<dbReference type="GO" id="GO:0042800">
    <property type="term" value="F:histone H3K4 methyltransferase activity"/>
    <property type="evidence" value="ECO:0007669"/>
    <property type="project" value="TreeGrafter"/>
</dbReference>
<accession>E2B3M3</accession>
<evidence type="ECO:0000313" key="2">
    <source>
        <dbReference type="Proteomes" id="UP000008237"/>
    </source>
</evidence>
<name>E2B3M3_HARSA</name>
<dbReference type="InterPro" id="IPR052709">
    <property type="entry name" value="Transposase-MT_Hybrid"/>
</dbReference>
<keyword evidence="1" id="KW-0808">Transferase</keyword>
<dbReference type="GO" id="GO:0044547">
    <property type="term" value="F:DNA topoisomerase binding"/>
    <property type="evidence" value="ECO:0007669"/>
    <property type="project" value="TreeGrafter"/>
</dbReference>
<proteinExistence type="predicted"/>
<dbReference type="EMBL" id="GL445358">
    <property type="protein sequence ID" value="EFN89709.1"/>
    <property type="molecule type" value="Genomic_DNA"/>
</dbReference>
<feature type="non-terminal residue" evidence="1">
    <location>
        <position position="72"/>
    </location>
</feature>